<sequence length="862" mass="92767">MKNRLLTAALSFAALTQLYSADYYMTPSGASSQDGSDWANALPKTQLATTLNTTMGPGDTLHLGSGDYGSSSFSLTSNGSAGLPKSIIGVDTGAGLPYFSGDPTWTRTNPNSGKWQIIKVQADYWVVENLELSHARYGIKNDTTDSANHVTFRNINIHNVRHGVYLSNVDNATFENLTVQEYTKQGYRLDRGCDNVTFINCLADMSAGDSSWWDYGEPDVFGFIVYNGGTKNTNVDFVDCVAQNNLRNGQTGFWQGDGFVSESNTEGITFTRCTAINNEDAGYDIKQSSSSTATFQDCVAIGNSNNFKVWYGDVYLDNCVATFPRRRSNNSTNNDINGLRVISASVSIDFCSFLNSSGAEYNIRTSSGGSVTATNSILAIDVASGGGGFKNGTVTLSTGTTTFKPGSGTDPDFVNPSSSWNGIGDDMNSQTYTDTKGYYADSATPPATAGVISVNLSDSVNTILSATDVVGVLPVANWNNTTVNNESLTNLSDDIGAATTADVDFSNTAFYYANATPAQSAPLDDDAKMMTGTRAISNGSSTAATFYEIPYEKYDVYVYWGGHSSGQSVPAEMSIALQTNDGSSWVTQETRYMLDTDRQWDGSYNESTATSSGVASDGNEYVVFRNVTLDSIKIRGNCSRRTGFSAIQIVENNEEVLIVGDTIGMNFANAGAELASTDVAGYIPMPNWNNTTVNNETLTDVVDDSGAATSVDISFSNTPYYYTNATPTYSAPYEADSLLMRGTRAVSNASSTAATVSNIPYATYDVYVYWGGRKTGETVPAEMKVEFKTDVGGTWTTQETRYMLDTDHEWDGSYEESTATSPGTAIDGEEFVVFRNQTASSFKLRGTCGRRTGINAFQIIEK</sequence>
<gene>
    <name evidence="3" type="ORF">QEH52_06025</name>
</gene>
<feature type="domain" description="Right handed beta helix" evidence="2">
    <location>
        <begin position="146"/>
        <end position="312"/>
    </location>
</feature>
<reference evidence="3 4" key="1">
    <citation type="submission" date="2023-04" db="EMBL/GenBank/DDBJ databases">
        <title>A novel bacteria isolated from coastal sediment.</title>
        <authorList>
            <person name="Liu X.-J."/>
            <person name="Du Z.-J."/>
        </authorList>
    </citation>
    <scope>NUCLEOTIDE SEQUENCE [LARGE SCALE GENOMIC DNA]</scope>
    <source>
        <strain evidence="3 4">SDUM461003</strain>
    </source>
</reference>
<dbReference type="EMBL" id="JARXHW010000009">
    <property type="protein sequence ID" value="MDQ8207056.1"/>
    <property type="molecule type" value="Genomic_DNA"/>
</dbReference>
<dbReference type="Gene3D" id="2.160.20.10">
    <property type="entry name" value="Single-stranded right-handed beta-helix, Pectin lyase-like"/>
    <property type="match status" value="1"/>
</dbReference>
<keyword evidence="1" id="KW-0732">Signal</keyword>
<name>A0ABU1ASB6_9BACT</name>
<protein>
    <submittedName>
        <fullName evidence="3">Right-handed parallel beta-helix repeat-containing protein</fullName>
    </submittedName>
</protein>
<dbReference type="InterPro" id="IPR039448">
    <property type="entry name" value="Beta_helix"/>
</dbReference>
<dbReference type="Pfam" id="PF13229">
    <property type="entry name" value="Beta_helix"/>
    <property type="match status" value="1"/>
</dbReference>
<dbReference type="InterPro" id="IPR006626">
    <property type="entry name" value="PbH1"/>
</dbReference>
<feature type="chain" id="PRO_5047336118" evidence="1">
    <location>
        <begin position="21"/>
        <end position="862"/>
    </location>
</feature>
<dbReference type="InterPro" id="IPR012334">
    <property type="entry name" value="Pectin_lyas_fold"/>
</dbReference>
<proteinExistence type="predicted"/>
<evidence type="ECO:0000313" key="3">
    <source>
        <dbReference type="EMBL" id="MDQ8207056.1"/>
    </source>
</evidence>
<dbReference type="SUPFAM" id="SSF51126">
    <property type="entry name" value="Pectin lyase-like"/>
    <property type="match status" value="1"/>
</dbReference>
<keyword evidence="4" id="KW-1185">Reference proteome</keyword>
<dbReference type="RefSeq" id="WP_308949192.1">
    <property type="nucleotide sequence ID" value="NZ_JARXHW010000009.1"/>
</dbReference>
<dbReference type="SMART" id="SM00710">
    <property type="entry name" value="PbH1"/>
    <property type="match status" value="7"/>
</dbReference>
<dbReference type="InterPro" id="IPR011050">
    <property type="entry name" value="Pectin_lyase_fold/virulence"/>
</dbReference>
<organism evidence="3 4">
    <name type="scientific">Thalassobacterium maritimum</name>
    <dbReference type="NCBI Taxonomy" id="3041265"/>
    <lineage>
        <taxon>Bacteria</taxon>
        <taxon>Pseudomonadati</taxon>
        <taxon>Verrucomicrobiota</taxon>
        <taxon>Opitutia</taxon>
        <taxon>Puniceicoccales</taxon>
        <taxon>Coraliomargaritaceae</taxon>
        <taxon>Thalassobacterium</taxon>
    </lineage>
</organism>
<accession>A0ABU1ASB6</accession>
<evidence type="ECO:0000313" key="4">
    <source>
        <dbReference type="Proteomes" id="UP001225316"/>
    </source>
</evidence>
<evidence type="ECO:0000256" key="1">
    <source>
        <dbReference type="SAM" id="SignalP"/>
    </source>
</evidence>
<evidence type="ECO:0000259" key="2">
    <source>
        <dbReference type="Pfam" id="PF13229"/>
    </source>
</evidence>
<feature type="signal peptide" evidence="1">
    <location>
        <begin position="1"/>
        <end position="20"/>
    </location>
</feature>
<comment type="caution">
    <text evidence="3">The sequence shown here is derived from an EMBL/GenBank/DDBJ whole genome shotgun (WGS) entry which is preliminary data.</text>
</comment>
<dbReference type="Proteomes" id="UP001225316">
    <property type="component" value="Unassembled WGS sequence"/>
</dbReference>